<reference evidence="1 2" key="1">
    <citation type="submission" date="2019-05" db="EMBL/GenBank/DDBJ databases">
        <title>Draft Whole-Genome sequence of the green sulfur bacterium Prosthecochloris vibrioformis DSM 260.</title>
        <authorList>
            <person name="Meyer T.E."/>
            <person name="Kyndt J.A."/>
        </authorList>
    </citation>
    <scope>NUCLEOTIDE SEQUENCE [LARGE SCALE GENOMIC DNA]</scope>
    <source>
        <strain evidence="1 2">DSM 260</strain>
    </source>
</reference>
<protein>
    <recommendedName>
        <fullName evidence="3">NYN domain-containing protein</fullName>
    </recommendedName>
</protein>
<dbReference type="RefSeq" id="WP_139625991.1">
    <property type="nucleotide sequence ID" value="NZ_VDCI01000001.1"/>
</dbReference>
<evidence type="ECO:0000313" key="1">
    <source>
        <dbReference type="EMBL" id="TNJ37667.1"/>
    </source>
</evidence>
<evidence type="ECO:0000313" key="2">
    <source>
        <dbReference type="Proteomes" id="UP000309544"/>
    </source>
</evidence>
<dbReference type="PANTHER" id="PTHR34547:SF1">
    <property type="entry name" value="YACP-LIKE NYN DOMAIN PROTEIN"/>
    <property type="match status" value="1"/>
</dbReference>
<name>A0A5C4S3D8_PROVB</name>
<accession>A0A5C4S3D8</accession>
<gene>
    <name evidence="1" type="ORF">FGF68_00320</name>
</gene>
<dbReference type="PANTHER" id="PTHR34547">
    <property type="entry name" value="YACP-LIKE NYN DOMAIN PROTEIN"/>
    <property type="match status" value="1"/>
</dbReference>
<dbReference type="EMBL" id="VDCI01000001">
    <property type="protein sequence ID" value="TNJ37667.1"/>
    <property type="molecule type" value="Genomic_DNA"/>
</dbReference>
<dbReference type="AlphaFoldDB" id="A0A5C4S3D8"/>
<sequence length="167" mass="18750">MRQPARELCIDGYNLLHALGKAFRQGTLEEQRERLEELLQDVRHQTGCTITLVYDGRGSNHPLEERGAFSRVFTPSRMSADEWIIRHLRTRPAAALNTMVVSSDRMITSHAEAYGAKTLASGTFIRRYLEKEHRKNTTGNSTGALSDSQTAVWLKLFSGHGPDSHGK</sequence>
<dbReference type="Pfam" id="PF05991">
    <property type="entry name" value="NYN_YacP"/>
    <property type="match status" value="1"/>
</dbReference>
<keyword evidence="2" id="KW-1185">Reference proteome</keyword>
<proteinExistence type="predicted"/>
<dbReference type="Proteomes" id="UP000309544">
    <property type="component" value="Unassembled WGS sequence"/>
</dbReference>
<organism evidence="1 2">
    <name type="scientific">Prosthecochloris vibrioformis</name>
    <name type="common">Chlorobium vibrioforme</name>
    <dbReference type="NCBI Taxonomy" id="1098"/>
    <lineage>
        <taxon>Bacteria</taxon>
        <taxon>Pseudomonadati</taxon>
        <taxon>Chlorobiota</taxon>
        <taxon>Chlorobiia</taxon>
        <taxon>Chlorobiales</taxon>
        <taxon>Chlorobiaceae</taxon>
        <taxon>Prosthecochloris</taxon>
    </lineage>
</organism>
<comment type="caution">
    <text evidence="1">The sequence shown here is derived from an EMBL/GenBank/DDBJ whole genome shotgun (WGS) entry which is preliminary data.</text>
</comment>
<dbReference type="InterPro" id="IPR010298">
    <property type="entry name" value="YacP-like"/>
</dbReference>
<evidence type="ECO:0008006" key="3">
    <source>
        <dbReference type="Google" id="ProtNLM"/>
    </source>
</evidence>